<evidence type="ECO:0000313" key="2">
    <source>
        <dbReference type="EMBL" id="KAL3078294.1"/>
    </source>
</evidence>
<dbReference type="InterPro" id="IPR000210">
    <property type="entry name" value="BTB/POZ_dom"/>
</dbReference>
<feature type="domain" description="BTB" evidence="1">
    <location>
        <begin position="17"/>
        <end position="77"/>
    </location>
</feature>
<keyword evidence="3" id="KW-1185">Reference proteome</keyword>
<sequence length="190" mass="21544">MGPNRRGPIDPVRFLFIQAHKVILKRASDVFGVRFDAKKEKTENISAESLVVIPDIEAQAFKVMLSFIYAEDLSELNGDNVMAVLFVVPSGVLTMEEFVGVYQFHCHPNFSGLPGLYPLHFQAVAAFLTGRKGDLFWTLKNFLNFPFFTTCEHLMDPDKGFYDKDEDKVTMSIEIAVKEQKGTKRKLSDE</sequence>
<protein>
    <recommendedName>
        <fullName evidence="1">BTB domain-containing protein</fullName>
    </recommendedName>
</protein>
<dbReference type="PROSITE" id="PS50097">
    <property type="entry name" value="BTB"/>
    <property type="match status" value="1"/>
</dbReference>
<dbReference type="SUPFAM" id="SSF54695">
    <property type="entry name" value="POZ domain"/>
    <property type="match status" value="1"/>
</dbReference>
<accession>A0ABD2IDT0</accession>
<evidence type="ECO:0000313" key="3">
    <source>
        <dbReference type="Proteomes" id="UP001620626"/>
    </source>
</evidence>
<comment type="caution">
    <text evidence="2">The sequence shown here is derived from an EMBL/GenBank/DDBJ whole genome shotgun (WGS) entry which is preliminary data.</text>
</comment>
<dbReference type="AlphaFoldDB" id="A0ABD2IDT0"/>
<gene>
    <name evidence="2" type="ORF">niasHT_032700</name>
</gene>
<dbReference type="Proteomes" id="UP001620626">
    <property type="component" value="Unassembled WGS sequence"/>
</dbReference>
<dbReference type="Pfam" id="PF00651">
    <property type="entry name" value="BTB"/>
    <property type="match status" value="1"/>
</dbReference>
<reference evidence="2 3" key="1">
    <citation type="submission" date="2024-10" db="EMBL/GenBank/DDBJ databases">
        <authorList>
            <person name="Kim D."/>
        </authorList>
    </citation>
    <scope>NUCLEOTIDE SEQUENCE [LARGE SCALE GENOMIC DNA]</scope>
    <source>
        <strain evidence="2">BH-2024</strain>
    </source>
</reference>
<dbReference type="Gene3D" id="3.30.710.10">
    <property type="entry name" value="Potassium Channel Kv1.1, Chain A"/>
    <property type="match status" value="1"/>
</dbReference>
<organism evidence="2 3">
    <name type="scientific">Heterodera trifolii</name>
    <dbReference type="NCBI Taxonomy" id="157864"/>
    <lineage>
        <taxon>Eukaryota</taxon>
        <taxon>Metazoa</taxon>
        <taxon>Ecdysozoa</taxon>
        <taxon>Nematoda</taxon>
        <taxon>Chromadorea</taxon>
        <taxon>Rhabditida</taxon>
        <taxon>Tylenchina</taxon>
        <taxon>Tylenchomorpha</taxon>
        <taxon>Tylenchoidea</taxon>
        <taxon>Heteroderidae</taxon>
        <taxon>Heteroderinae</taxon>
        <taxon>Heterodera</taxon>
    </lineage>
</organism>
<dbReference type="InterPro" id="IPR011333">
    <property type="entry name" value="SKP1/BTB/POZ_sf"/>
</dbReference>
<dbReference type="EMBL" id="JBICBT010001210">
    <property type="protein sequence ID" value="KAL3078294.1"/>
    <property type="molecule type" value="Genomic_DNA"/>
</dbReference>
<proteinExistence type="predicted"/>
<name>A0ABD2IDT0_9BILA</name>
<evidence type="ECO:0000259" key="1">
    <source>
        <dbReference type="PROSITE" id="PS50097"/>
    </source>
</evidence>
<dbReference type="CDD" id="cd18186">
    <property type="entry name" value="BTB_POZ_ZBTB_KLHL-like"/>
    <property type="match status" value="1"/>
</dbReference>